<dbReference type="Proteomes" id="UP000591948">
    <property type="component" value="Unassembled WGS sequence"/>
</dbReference>
<comment type="caution">
    <text evidence="3">The sequence shown here is derived from an EMBL/GenBank/DDBJ whole genome shotgun (WGS) entry which is preliminary data.</text>
</comment>
<dbReference type="EMBL" id="BLRY01000002">
    <property type="protein sequence ID" value="GFP26649.1"/>
    <property type="molecule type" value="Genomic_DNA"/>
</dbReference>
<evidence type="ECO:0000313" key="2">
    <source>
        <dbReference type="EMBL" id="GFP26649.1"/>
    </source>
</evidence>
<reference evidence="4 5" key="1">
    <citation type="journal article" date="2020" name="Front. Microbiol.">
        <title>Single-cell genomics of novel Actinobacteria with the Wood-Ljungdahl pathway discovered in a serpentinizing system.</title>
        <authorList>
            <person name="Merino N."/>
            <person name="Kawai M."/>
            <person name="Boyd E.S."/>
            <person name="Colman D.R."/>
            <person name="McGlynn S.E."/>
            <person name="Nealson K.H."/>
            <person name="Kurokawa K."/>
            <person name="Hongoh Y."/>
        </authorList>
    </citation>
    <scope>NUCLEOTIDE SEQUENCE [LARGE SCALE GENOMIC DNA]</scope>
    <source>
        <strain evidence="2 5">S33</strain>
        <strain evidence="3 4">S43</strain>
    </source>
</reference>
<evidence type="ECO:0000256" key="1">
    <source>
        <dbReference type="SAM" id="MobiDB-lite"/>
    </source>
</evidence>
<accession>A0A6V8PQT0</accession>
<dbReference type="RefSeq" id="WP_176229313.1">
    <property type="nucleotide sequence ID" value="NZ_BLRY01000002.1"/>
</dbReference>
<sequence length="84" mass="9335">MDEDSPEAEGTGLDRDSVVQAEAIPTVPKASVVKRLGRFKNMTIRAIEQWAKMSLSSSQVGVRRRWSSYVMARGDMVLTSSLDF</sequence>
<proteinExistence type="predicted"/>
<dbReference type="EMBL" id="BLSB01000011">
    <property type="protein sequence ID" value="GFP34553.1"/>
    <property type="molecule type" value="Genomic_DNA"/>
</dbReference>
<evidence type="ECO:0000313" key="5">
    <source>
        <dbReference type="Proteomes" id="UP000591948"/>
    </source>
</evidence>
<feature type="region of interest" description="Disordered" evidence="1">
    <location>
        <begin position="1"/>
        <end position="20"/>
    </location>
</feature>
<dbReference type="Gene3D" id="2.30.30.110">
    <property type="match status" value="1"/>
</dbReference>
<protein>
    <submittedName>
        <fullName evidence="3">Uncharacterized protein</fullName>
    </submittedName>
</protein>
<name>A0A6V8PQT0_9ACTN</name>
<dbReference type="InterPro" id="IPR011067">
    <property type="entry name" value="Plasmid_toxin/cell-grow_inhib"/>
</dbReference>
<evidence type="ECO:0000313" key="3">
    <source>
        <dbReference type="EMBL" id="GFP34553.1"/>
    </source>
</evidence>
<gene>
    <name evidence="2" type="ORF">HKBW3S33_00064</name>
    <name evidence="3" type="ORF">HKBW3S43_00346</name>
</gene>
<dbReference type="SUPFAM" id="SSF50118">
    <property type="entry name" value="Cell growth inhibitor/plasmid maintenance toxic component"/>
    <property type="match status" value="1"/>
</dbReference>
<organism evidence="3 4">
    <name type="scientific">Candidatus Hakubella thermalkaliphila</name>
    <dbReference type="NCBI Taxonomy" id="2754717"/>
    <lineage>
        <taxon>Bacteria</taxon>
        <taxon>Bacillati</taxon>
        <taxon>Actinomycetota</taxon>
        <taxon>Actinomycetota incertae sedis</taxon>
        <taxon>Candidatus Hakubellales</taxon>
        <taxon>Candidatus Hakubellaceae</taxon>
        <taxon>Candidatus Hakubella</taxon>
    </lineage>
</organism>
<dbReference type="AlphaFoldDB" id="A0A6V8PQT0"/>
<keyword evidence="5" id="KW-1185">Reference proteome</keyword>
<dbReference type="Proteomes" id="UP000576480">
    <property type="component" value="Unassembled WGS sequence"/>
</dbReference>
<evidence type="ECO:0000313" key="4">
    <source>
        <dbReference type="Proteomes" id="UP000576480"/>
    </source>
</evidence>